<proteinExistence type="predicted"/>
<feature type="compositionally biased region" description="Low complexity" evidence="1">
    <location>
        <begin position="22"/>
        <end position="33"/>
    </location>
</feature>
<organism evidence="2 3">
    <name type="scientific">Hypsizygus marmoreus</name>
    <name type="common">White beech mushroom</name>
    <name type="synonym">Agaricus marmoreus</name>
    <dbReference type="NCBI Taxonomy" id="39966"/>
    <lineage>
        <taxon>Eukaryota</taxon>
        <taxon>Fungi</taxon>
        <taxon>Dikarya</taxon>
        <taxon>Basidiomycota</taxon>
        <taxon>Agaricomycotina</taxon>
        <taxon>Agaricomycetes</taxon>
        <taxon>Agaricomycetidae</taxon>
        <taxon>Agaricales</taxon>
        <taxon>Tricholomatineae</taxon>
        <taxon>Lyophyllaceae</taxon>
        <taxon>Hypsizygus</taxon>
    </lineage>
</organism>
<comment type="caution">
    <text evidence="2">The sequence shown here is derived from an EMBL/GenBank/DDBJ whole genome shotgun (WGS) entry which is preliminary data.</text>
</comment>
<reference evidence="2" key="1">
    <citation type="submission" date="2018-04" db="EMBL/GenBank/DDBJ databases">
        <title>Whole genome sequencing of Hypsizygus marmoreus.</title>
        <authorList>
            <person name="Choi I.-G."/>
            <person name="Min B."/>
            <person name="Kim J.-G."/>
            <person name="Kim S."/>
            <person name="Oh Y.-L."/>
            <person name="Kong W.-S."/>
            <person name="Park H."/>
            <person name="Jeong J."/>
            <person name="Song E.-S."/>
        </authorList>
    </citation>
    <scope>NUCLEOTIDE SEQUENCE [LARGE SCALE GENOMIC DNA]</scope>
    <source>
        <strain evidence="2">51987-8</strain>
    </source>
</reference>
<dbReference type="OrthoDB" id="2497589at2759"/>
<evidence type="ECO:0000313" key="2">
    <source>
        <dbReference type="EMBL" id="RDB24016.1"/>
    </source>
</evidence>
<keyword evidence="3" id="KW-1185">Reference proteome</keyword>
<sequence length="191" mass="20332">MAGTKRAAGAGAETRASKMAKTDNSTSKSSTSKSRAKKGAKVRRLIFSTILLNASSPFLLQQTALPTAKFKAAAMPLHVNLTHTPPTIADPDTEAVSTATVDPGFIGNLTLVPSTFTTGSYGWKGSKRITVELKNAESEGENEKVQVMLTINATVVGSKQAKSDKDDDEEDTKKTDEEAKEDEDPDVEEDA</sequence>
<evidence type="ECO:0000313" key="3">
    <source>
        <dbReference type="Proteomes" id="UP000076154"/>
    </source>
</evidence>
<protein>
    <submittedName>
        <fullName evidence="2">Uncharacterized protein</fullName>
    </submittedName>
</protein>
<feature type="region of interest" description="Disordered" evidence="1">
    <location>
        <begin position="1"/>
        <end position="38"/>
    </location>
</feature>
<gene>
    <name evidence="2" type="ORF">Hypma_008640</name>
</gene>
<name>A0A369JZ89_HYPMA</name>
<feature type="compositionally biased region" description="Acidic residues" evidence="1">
    <location>
        <begin position="178"/>
        <end position="191"/>
    </location>
</feature>
<dbReference type="AlphaFoldDB" id="A0A369JZ89"/>
<feature type="compositionally biased region" description="Basic and acidic residues" evidence="1">
    <location>
        <begin position="161"/>
        <end position="177"/>
    </location>
</feature>
<feature type="region of interest" description="Disordered" evidence="1">
    <location>
        <begin position="156"/>
        <end position="191"/>
    </location>
</feature>
<accession>A0A369JZ89</accession>
<evidence type="ECO:0000256" key="1">
    <source>
        <dbReference type="SAM" id="MobiDB-lite"/>
    </source>
</evidence>
<dbReference type="EMBL" id="LUEZ02000045">
    <property type="protein sequence ID" value="RDB24016.1"/>
    <property type="molecule type" value="Genomic_DNA"/>
</dbReference>
<dbReference type="Proteomes" id="UP000076154">
    <property type="component" value="Unassembled WGS sequence"/>
</dbReference>
<dbReference type="InParanoid" id="A0A369JZ89"/>